<gene>
    <name evidence="1" type="ORF">NDR86_13765</name>
</gene>
<sequence>MPTSVLRSGGCAVCCSRGPGARMRDVDGETVCLCDECVSRLDCCDHCRRPSRRLAVTYELQRLCRRCSSEWLVCVHCGYHTPPGFPTDTGGHACPLCARRLCDYCHRCGRYSAAARYVSGGDRACQRCATEFFDSCPDCGTLVPRRGVCDTCHRFPHVRGYGYRPDPLFFGAGPLFLGLELEIVVPEADYDDCVARAYDRLGPLGYLKEDSSIRPLGFELVTHPMSYGFALTEFPWPLLEELADLGCVSDERVGLHVHASRAGFASPAHIYRWAKLVYRNQEQTVTLARRHSTRYAGFSADARARIKDSAKGDLSRFGLNRYQAINPHPRHTLELRVFAGSLDTEQVQAALAFTAASIEYTRLLSAADVLHHDGWVWTRFAEWVAARPDYAPLSAQMEALGCAC</sequence>
<organism evidence="1 2">
    <name type="scientific">Nocardia pulmonis</name>
    <dbReference type="NCBI Taxonomy" id="2951408"/>
    <lineage>
        <taxon>Bacteria</taxon>
        <taxon>Bacillati</taxon>
        <taxon>Actinomycetota</taxon>
        <taxon>Actinomycetes</taxon>
        <taxon>Mycobacteriales</taxon>
        <taxon>Nocardiaceae</taxon>
        <taxon>Nocardia</taxon>
    </lineage>
</organism>
<dbReference type="Proteomes" id="UP001139157">
    <property type="component" value="Unassembled WGS sequence"/>
</dbReference>
<reference evidence="1" key="1">
    <citation type="submission" date="2022-06" db="EMBL/GenBank/DDBJ databases">
        <title>Novel species in genus nocardia.</title>
        <authorList>
            <person name="Li F."/>
        </authorList>
    </citation>
    <scope>NUCLEOTIDE SEQUENCE</scope>
    <source>
        <strain evidence="1">CDC141</strain>
    </source>
</reference>
<protein>
    <submittedName>
        <fullName evidence="1">Amidoligase family protein</fullName>
    </submittedName>
</protein>
<dbReference type="AlphaFoldDB" id="A0A9X2EA17"/>
<keyword evidence="2" id="KW-1185">Reference proteome</keyword>
<proteinExistence type="predicted"/>
<comment type="caution">
    <text evidence="1">The sequence shown here is derived from an EMBL/GenBank/DDBJ whole genome shotgun (WGS) entry which is preliminary data.</text>
</comment>
<evidence type="ECO:0000313" key="2">
    <source>
        <dbReference type="Proteomes" id="UP001139157"/>
    </source>
</evidence>
<dbReference type="EMBL" id="JAMRXG010000005">
    <property type="protein sequence ID" value="MCM6774541.1"/>
    <property type="molecule type" value="Genomic_DNA"/>
</dbReference>
<dbReference type="RefSeq" id="WP_251912232.1">
    <property type="nucleotide sequence ID" value="NZ_JAMRXG010000005.1"/>
</dbReference>
<accession>A0A9X2EA17</accession>
<evidence type="ECO:0000313" key="1">
    <source>
        <dbReference type="EMBL" id="MCM6774541.1"/>
    </source>
</evidence>
<name>A0A9X2EA17_9NOCA</name>